<evidence type="ECO:0000313" key="5">
    <source>
        <dbReference type="EMBL" id="PNW76467.1"/>
    </source>
</evidence>
<accession>A0A2K3D7F8</accession>
<dbReference type="CDD" id="cd00054">
    <property type="entry name" value="EGF_CA"/>
    <property type="match status" value="1"/>
</dbReference>
<evidence type="ECO:0000256" key="3">
    <source>
        <dbReference type="SAM" id="SignalP"/>
    </source>
</evidence>
<keyword evidence="1 2" id="KW-1015">Disulfide bond</keyword>
<dbReference type="OrthoDB" id="4062651at2759"/>
<feature type="disulfide bond" evidence="2">
    <location>
        <begin position="196"/>
        <end position="213"/>
    </location>
</feature>
<dbReference type="SMART" id="SM00179">
    <property type="entry name" value="EGF_CA"/>
    <property type="match status" value="2"/>
</dbReference>
<feature type="chain" id="PRO_5014461842" description="EGF-like domain-containing protein" evidence="3">
    <location>
        <begin position="22"/>
        <end position="486"/>
    </location>
</feature>
<protein>
    <recommendedName>
        <fullName evidence="4">EGF-like domain-containing protein</fullName>
    </recommendedName>
</protein>
<gene>
    <name evidence="5" type="ORF">CHLRE_11g467614v5</name>
</gene>
<dbReference type="KEGG" id="cre:CHLRE_11g467614v5"/>
<dbReference type="PROSITE" id="PS50026">
    <property type="entry name" value="EGF_3"/>
    <property type="match status" value="1"/>
</dbReference>
<feature type="domain" description="EGF-like" evidence="4">
    <location>
        <begin position="187"/>
        <end position="225"/>
    </location>
</feature>
<keyword evidence="6" id="KW-1185">Reference proteome</keyword>
<feature type="disulfide bond" evidence="2">
    <location>
        <begin position="215"/>
        <end position="224"/>
    </location>
</feature>
<dbReference type="EMBL" id="CM008972">
    <property type="protein sequence ID" value="PNW76467.1"/>
    <property type="molecule type" value="Genomic_DNA"/>
</dbReference>
<proteinExistence type="predicted"/>
<reference evidence="5 6" key="1">
    <citation type="journal article" date="2007" name="Science">
        <title>The Chlamydomonas genome reveals the evolution of key animal and plant functions.</title>
        <authorList>
            <person name="Merchant S.S."/>
            <person name="Prochnik S.E."/>
            <person name="Vallon O."/>
            <person name="Harris E.H."/>
            <person name="Karpowicz S.J."/>
            <person name="Witman G.B."/>
            <person name="Terry A."/>
            <person name="Salamov A."/>
            <person name="Fritz-Laylin L.K."/>
            <person name="Marechal-Drouard L."/>
            <person name="Marshall W.F."/>
            <person name="Qu L.H."/>
            <person name="Nelson D.R."/>
            <person name="Sanderfoot A.A."/>
            <person name="Spalding M.H."/>
            <person name="Kapitonov V.V."/>
            <person name="Ren Q."/>
            <person name="Ferris P."/>
            <person name="Lindquist E."/>
            <person name="Shapiro H."/>
            <person name="Lucas S.M."/>
            <person name="Grimwood J."/>
            <person name="Schmutz J."/>
            <person name="Cardol P."/>
            <person name="Cerutti H."/>
            <person name="Chanfreau G."/>
            <person name="Chen C.L."/>
            <person name="Cognat V."/>
            <person name="Croft M.T."/>
            <person name="Dent R."/>
            <person name="Dutcher S."/>
            <person name="Fernandez E."/>
            <person name="Fukuzawa H."/>
            <person name="Gonzalez-Ballester D."/>
            <person name="Gonzalez-Halphen D."/>
            <person name="Hallmann A."/>
            <person name="Hanikenne M."/>
            <person name="Hippler M."/>
            <person name="Inwood W."/>
            <person name="Jabbari K."/>
            <person name="Kalanon M."/>
            <person name="Kuras R."/>
            <person name="Lefebvre P.A."/>
            <person name="Lemaire S.D."/>
            <person name="Lobanov A.V."/>
            <person name="Lohr M."/>
            <person name="Manuell A."/>
            <person name="Meier I."/>
            <person name="Mets L."/>
            <person name="Mittag M."/>
            <person name="Mittelmeier T."/>
            <person name="Moroney J.V."/>
            <person name="Moseley J."/>
            <person name="Napoli C."/>
            <person name="Nedelcu A.M."/>
            <person name="Niyogi K."/>
            <person name="Novoselov S.V."/>
            <person name="Paulsen I.T."/>
            <person name="Pazour G."/>
            <person name="Purton S."/>
            <person name="Ral J.P."/>
            <person name="Riano-Pachon D.M."/>
            <person name="Riekhof W."/>
            <person name="Rymarquis L."/>
            <person name="Schroda M."/>
            <person name="Stern D."/>
            <person name="Umen J."/>
            <person name="Willows R."/>
            <person name="Wilson N."/>
            <person name="Zimmer S.L."/>
            <person name="Allmer J."/>
            <person name="Balk J."/>
            <person name="Bisova K."/>
            <person name="Chen C.J."/>
            <person name="Elias M."/>
            <person name="Gendler K."/>
            <person name="Hauser C."/>
            <person name="Lamb M.R."/>
            <person name="Ledford H."/>
            <person name="Long J.C."/>
            <person name="Minagawa J."/>
            <person name="Page M.D."/>
            <person name="Pan J."/>
            <person name="Pootakham W."/>
            <person name="Roje S."/>
            <person name="Rose A."/>
            <person name="Stahlberg E."/>
            <person name="Terauchi A.M."/>
            <person name="Yang P."/>
            <person name="Ball S."/>
            <person name="Bowler C."/>
            <person name="Dieckmann C.L."/>
            <person name="Gladyshev V.N."/>
            <person name="Green P."/>
            <person name="Jorgensen R."/>
            <person name="Mayfield S."/>
            <person name="Mueller-Roeber B."/>
            <person name="Rajamani S."/>
            <person name="Sayre R.T."/>
            <person name="Brokstein P."/>
            <person name="Dubchak I."/>
            <person name="Goodstein D."/>
            <person name="Hornick L."/>
            <person name="Huang Y.W."/>
            <person name="Jhaveri J."/>
            <person name="Luo Y."/>
            <person name="Martinez D."/>
            <person name="Ngau W.C."/>
            <person name="Otillar B."/>
            <person name="Poliakov A."/>
            <person name="Porter A."/>
            <person name="Szajkowski L."/>
            <person name="Werner G."/>
            <person name="Zhou K."/>
            <person name="Grigoriev I.V."/>
            <person name="Rokhsar D.S."/>
            <person name="Grossman A.R."/>
        </authorList>
    </citation>
    <scope>NUCLEOTIDE SEQUENCE [LARGE SCALE GENOMIC DNA]</scope>
    <source>
        <strain evidence="6">CC-503</strain>
    </source>
</reference>
<evidence type="ECO:0000256" key="2">
    <source>
        <dbReference type="PROSITE-ProRule" id="PRU00076"/>
    </source>
</evidence>
<dbReference type="InterPro" id="IPR001881">
    <property type="entry name" value="EGF-like_Ca-bd_dom"/>
</dbReference>
<dbReference type="AlphaFoldDB" id="A0A2K3D7F8"/>
<keyword evidence="2" id="KW-0245">EGF-like domain</keyword>
<sequence>MIPRVIIAWLCILGVAAHAGALDVDPCTTNKCYDRFAECLPSGPGTLNCSACQTGFVHASLVGSAELICVRDGAHCQDKAPYVNPTLHTSCHDADGCHAGWTWNATQGNCVDVDECAPGSPYNRCGPVAECINIVGNHVCLCPQLQEHYGGTYDGHYRFDRGSQQCVDDTASPPCVWPQFRFEGQCVEDPCQFSPCAKHERCITAPDGSDVFCACKGQRVDGVCKLSPCLTDPCPQPWATCFNNNDWRGRRCGGRSCDGVTCEAGQHCNSGICVPDSDKTCVLPDWWCNDEGEVLAKSDCGDGDGVDDWACVNPATGQRKVLLSSSDCGDDHWPDAPRSWCPPLFNNLTCPLPWDQWCTDPGYVRQRLDCGDGDAADDWVCTRPSSGERGVLLSSSDCTEDHWPDAAEALCPPLFNRTMCPLPSDDWCTGDGLTLEQVDCGDGDSVLDWVCTHNVTAQRKVVLSSNCTCDHWPQADKSLCPPRFAP</sequence>
<dbReference type="Proteomes" id="UP000006906">
    <property type="component" value="Chromosome 11"/>
</dbReference>
<dbReference type="Gene3D" id="2.10.25.10">
    <property type="entry name" value="Laminin"/>
    <property type="match status" value="1"/>
</dbReference>
<keyword evidence="3" id="KW-0732">Signal</keyword>
<dbReference type="InterPro" id="IPR000742">
    <property type="entry name" value="EGF"/>
</dbReference>
<dbReference type="GO" id="GO:0005509">
    <property type="term" value="F:calcium ion binding"/>
    <property type="evidence" value="ECO:0007669"/>
    <property type="project" value="InterPro"/>
</dbReference>
<evidence type="ECO:0000313" key="6">
    <source>
        <dbReference type="Proteomes" id="UP000006906"/>
    </source>
</evidence>
<evidence type="ECO:0000259" key="4">
    <source>
        <dbReference type="PROSITE" id="PS50026"/>
    </source>
</evidence>
<name>A0A2K3D7F8_CHLRE</name>
<dbReference type="InParanoid" id="A0A2K3D7F8"/>
<dbReference type="GeneID" id="5724323"/>
<dbReference type="RefSeq" id="XP_042919364.1">
    <property type="nucleotide sequence ID" value="XM_043067365.1"/>
</dbReference>
<dbReference type="Gramene" id="PNW76467">
    <property type="protein sequence ID" value="PNW76467"/>
    <property type="gene ID" value="CHLRE_11g467614v5"/>
</dbReference>
<evidence type="ECO:0000256" key="1">
    <source>
        <dbReference type="ARBA" id="ARBA00023157"/>
    </source>
</evidence>
<dbReference type="STRING" id="3055.A0A2K3D7F8"/>
<organism evidence="5 6">
    <name type="scientific">Chlamydomonas reinhardtii</name>
    <name type="common">Chlamydomonas smithii</name>
    <dbReference type="NCBI Taxonomy" id="3055"/>
    <lineage>
        <taxon>Eukaryota</taxon>
        <taxon>Viridiplantae</taxon>
        <taxon>Chlorophyta</taxon>
        <taxon>core chlorophytes</taxon>
        <taxon>Chlorophyceae</taxon>
        <taxon>CS clade</taxon>
        <taxon>Chlamydomonadales</taxon>
        <taxon>Chlamydomonadaceae</taxon>
        <taxon>Chlamydomonas</taxon>
    </lineage>
</organism>
<comment type="caution">
    <text evidence="2">Lacks conserved residue(s) required for the propagation of feature annotation.</text>
</comment>
<feature type="signal peptide" evidence="3">
    <location>
        <begin position="1"/>
        <end position="21"/>
    </location>
</feature>